<keyword evidence="4" id="KW-1185">Reference proteome</keyword>
<dbReference type="Pfam" id="PF02720">
    <property type="entry name" value="DUF222"/>
    <property type="match status" value="1"/>
</dbReference>
<evidence type="ECO:0000259" key="2">
    <source>
        <dbReference type="Pfam" id="PF02720"/>
    </source>
</evidence>
<organism evidence="3 4">
    <name type="scientific">Georgenia soli</name>
    <dbReference type="NCBI Taxonomy" id="638953"/>
    <lineage>
        <taxon>Bacteria</taxon>
        <taxon>Bacillati</taxon>
        <taxon>Actinomycetota</taxon>
        <taxon>Actinomycetes</taxon>
        <taxon>Micrococcales</taxon>
        <taxon>Bogoriellaceae</taxon>
        <taxon>Georgenia</taxon>
    </lineage>
</organism>
<name>A0A2A9EM19_9MICO</name>
<protein>
    <submittedName>
        <fullName evidence="3">Uncharacterized protein DUF222</fullName>
    </submittedName>
</protein>
<dbReference type="AlphaFoldDB" id="A0A2A9EM19"/>
<dbReference type="Proteomes" id="UP000222106">
    <property type="component" value="Unassembled WGS sequence"/>
</dbReference>
<sequence length="639" mass="65593">MVRDGVSGFGGQGAAGASGALVSDLERAFAEVVSGWAEAGVALYPPSSELVWEVGAPADPAEGAPVTSGDDVSAGAISATAPDGGGSATATDGGASAVDEDPTADVVPSPDFAPSSDFAPSPGFPPSSDVPLSSGSLLSPSGGGSSGEGAADDGAVSSLPWWAVVPTGAAPVPSSGRVPVPGDAALVEALGRGLVDGEADAAGASALEALPGGPVLAGLLGSLVPGEVGAATLVETIAAFERVASWATAMQAVHVRELTDRQGMTSRAADRTAAEVAARLGSTNAVGAAKVSLAAALDSFPEVADALSTGRIDSRKATVLTTREPGLTTGQQRRVVTGLLKDADRLSGPKLRNRLRAAALSVNPEAGVERRRREHAARKVTITPAPDAMAWITAYVRADHAHTIKTALRALADAAVDGDQSDERSREQVEADAFVDLFASVLDRGVDLAGHPLPSGRVARAGAQITVGAGTLLGLDHQAGYLAGYGPIPAELARELAQDATWRALLTDEHGHFKDLSTKAYRPGADLTRTVRARDVTCTFPGCTRPSVVCDLDHRIAYDPSIAHLVAQTSVCNLHPLCRRHHNLKTSKHWDVVREKDGTLLWIPARTGHRYRHTPDPPAGAPAAVNRWADLFANTDPPF</sequence>
<feature type="domain" description="DUF222" evidence="2">
    <location>
        <begin position="241"/>
        <end position="535"/>
    </location>
</feature>
<proteinExistence type="predicted"/>
<dbReference type="EMBL" id="PDJI01000004">
    <property type="protein sequence ID" value="PFG40137.1"/>
    <property type="molecule type" value="Genomic_DNA"/>
</dbReference>
<reference evidence="3 4" key="1">
    <citation type="submission" date="2017-10" db="EMBL/GenBank/DDBJ databases">
        <title>Sequencing the genomes of 1000 actinobacteria strains.</title>
        <authorList>
            <person name="Klenk H.-P."/>
        </authorList>
    </citation>
    <scope>NUCLEOTIDE SEQUENCE [LARGE SCALE GENOMIC DNA]</scope>
    <source>
        <strain evidence="3 4">DSM 21838</strain>
    </source>
</reference>
<dbReference type="RefSeq" id="WP_143427023.1">
    <property type="nucleotide sequence ID" value="NZ_PDJI01000004.1"/>
</dbReference>
<evidence type="ECO:0000256" key="1">
    <source>
        <dbReference type="SAM" id="MobiDB-lite"/>
    </source>
</evidence>
<accession>A0A2A9EM19</accession>
<gene>
    <name evidence="3" type="ORF">ATJ97_2658</name>
</gene>
<dbReference type="CDD" id="cd00085">
    <property type="entry name" value="HNHc"/>
    <property type="match status" value="1"/>
</dbReference>
<feature type="region of interest" description="Disordered" evidence="1">
    <location>
        <begin position="61"/>
        <end position="153"/>
    </location>
</feature>
<feature type="compositionally biased region" description="Low complexity" evidence="1">
    <location>
        <begin position="126"/>
        <end position="140"/>
    </location>
</feature>
<comment type="caution">
    <text evidence="3">The sequence shown here is derived from an EMBL/GenBank/DDBJ whole genome shotgun (WGS) entry which is preliminary data.</text>
</comment>
<dbReference type="InterPro" id="IPR003870">
    <property type="entry name" value="DUF222"/>
</dbReference>
<dbReference type="InterPro" id="IPR003615">
    <property type="entry name" value="HNH_nuc"/>
</dbReference>
<evidence type="ECO:0000313" key="4">
    <source>
        <dbReference type="Proteomes" id="UP000222106"/>
    </source>
</evidence>
<feature type="compositionally biased region" description="Low complexity" evidence="1">
    <location>
        <begin position="78"/>
        <end position="97"/>
    </location>
</feature>
<dbReference type="OrthoDB" id="3261064at2"/>
<evidence type="ECO:0000313" key="3">
    <source>
        <dbReference type="EMBL" id="PFG40137.1"/>
    </source>
</evidence>